<evidence type="ECO:0000256" key="1">
    <source>
        <dbReference type="SAM" id="Coils"/>
    </source>
</evidence>
<keyword evidence="4" id="KW-1185">Reference proteome</keyword>
<dbReference type="EMBL" id="BGPR01003371">
    <property type="protein sequence ID" value="GBM87293.1"/>
    <property type="molecule type" value="Genomic_DNA"/>
</dbReference>
<feature type="compositionally biased region" description="Low complexity" evidence="2">
    <location>
        <begin position="244"/>
        <end position="253"/>
    </location>
</feature>
<feature type="region of interest" description="Disordered" evidence="2">
    <location>
        <begin position="210"/>
        <end position="270"/>
    </location>
</feature>
<feature type="region of interest" description="Disordered" evidence="2">
    <location>
        <begin position="287"/>
        <end position="307"/>
    </location>
</feature>
<dbReference type="OrthoDB" id="6429517at2759"/>
<accession>A0A4Y2JAJ0</accession>
<evidence type="ECO:0000256" key="2">
    <source>
        <dbReference type="SAM" id="MobiDB-lite"/>
    </source>
</evidence>
<gene>
    <name evidence="3" type="ORF">AVEN_107414_1</name>
</gene>
<feature type="compositionally biased region" description="Low complexity" evidence="2">
    <location>
        <begin position="93"/>
        <end position="120"/>
    </location>
</feature>
<feature type="coiled-coil region" evidence="1">
    <location>
        <begin position="471"/>
        <end position="551"/>
    </location>
</feature>
<evidence type="ECO:0000313" key="4">
    <source>
        <dbReference type="Proteomes" id="UP000499080"/>
    </source>
</evidence>
<keyword evidence="1" id="KW-0175">Coiled coil</keyword>
<feature type="coiled-coil region" evidence="1">
    <location>
        <begin position="344"/>
        <end position="444"/>
    </location>
</feature>
<name>A0A4Y2JAJ0_ARAVE</name>
<feature type="region of interest" description="Disordered" evidence="2">
    <location>
        <begin position="79"/>
        <end position="120"/>
    </location>
</feature>
<dbReference type="AlphaFoldDB" id="A0A4Y2JAJ0"/>
<dbReference type="Proteomes" id="UP000499080">
    <property type="component" value="Unassembled WGS sequence"/>
</dbReference>
<proteinExistence type="predicted"/>
<sequence length="630" mass="71899">MDFEEDLKNNPWAQYVGINSENLGDLECIPEEIHPKDQTDTKLLPVDVELYGSCPVYEEMHLISCKRCRRVLLPRSLMNHTEKRHGTKEERITTSTPSTSASSSCSSASSSRSCSSTTPSWAKETSWTLNKDTSHGAVLPSSVNVNTSANIVRVKPENSSLKVDTTPYHKHSKSSYLMLKKNMQCKKELSQPPKSVVMLPELSSNIPSTSTDILPCTSSSSQLNEASPSVDNKFGKDSVHDSVQSPQPTSTSSEKPMDCSEASSNEKKTPTLEKLVLRRVLQTGEKTPAVRRQSVEGMKGVARNKKDSSKEPYFMVVKDKDRQQNLLATRQQIRKQSNVVHQEKDKVEQKMKHLESIRDKLITQLFQELQSVKQKLNECIASKTDLQKEILAYKEQIEESKLTAEQNKMLIQKLEESKMIAEKNKALSKQNHEHIEEKRSLEKKVEILTSSLLEQAQMYSNYANQGFNYSSERLAQQLQTAEEQKLQLQRRLEELEKELRELKKTAQFEKGTLENKIQKYALLLGEMQKKLSLAEAEKEDLRMHKEMLEKHVPQETLYRVKSQYAAFTRQSEIYELYPGMIPNVTSIAAPSVPFSEKLITDIKNNYLTFQHQVTNDRSELFQQTMNEEVS</sequence>
<evidence type="ECO:0000313" key="3">
    <source>
        <dbReference type="EMBL" id="GBM87293.1"/>
    </source>
</evidence>
<feature type="compositionally biased region" description="Polar residues" evidence="2">
    <location>
        <begin position="210"/>
        <end position="230"/>
    </location>
</feature>
<reference evidence="3 4" key="1">
    <citation type="journal article" date="2019" name="Sci. Rep.">
        <title>Orb-weaving spider Araneus ventricosus genome elucidates the spidroin gene catalogue.</title>
        <authorList>
            <person name="Kono N."/>
            <person name="Nakamura H."/>
            <person name="Ohtoshi R."/>
            <person name="Moran D.A.P."/>
            <person name="Shinohara A."/>
            <person name="Yoshida Y."/>
            <person name="Fujiwara M."/>
            <person name="Mori M."/>
            <person name="Tomita M."/>
            <person name="Arakawa K."/>
        </authorList>
    </citation>
    <scope>NUCLEOTIDE SEQUENCE [LARGE SCALE GENOMIC DNA]</scope>
</reference>
<protein>
    <submittedName>
        <fullName evidence="3">Uncharacterized protein</fullName>
    </submittedName>
</protein>
<comment type="caution">
    <text evidence="3">The sequence shown here is derived from an EMBL/GenBank/DDBJ whole genome shotgun (WGS) entry which is preliminary data.</text>
</comment>
<organism evidence="3 4">
    <name type="scientific">Araneus ventricosus</name>
    <name type="common">Orbweaver spider</name>
    <name type="synonym">Epeira ventricosa</name>
    <dbReference type="NCBI Taxonomy" id="182803"/>
    <lineage>
        <taxon>Eukaryota</taxon>
        <taxon>Metazoa</taxon>
        <taxon>Ecdysozoa</taxon>
        <taxon>Arthropoda</taxon>
        <taxon>Chelicerata</taxon>
        <taxon>Arachnida</taxon>
        <taxon>Araneae</taxon>
        <taxon>Araneomorphae</taxon>
        <taxon>Entelegynae</taxon>
        <taxon>Araneoidea</taxon>
        <taxon>Araneidae</taxon>
        <taxon>Araneus</taxon>
    </lineage>
</organism>